<evidence type="ECO:0000259" key="2">
    <source>
        <dbReference type="Pfam" id="PF00438"/>
    </source>
</evidence>
<gene>
    <name evidence="3" type="ORF">EVA_15538</name>
</gene>
<dbReference type="PANTHER" id="PTHR11964">
    <property type="entry name" value="S-ADENOSYLMETHIONINE SYNTHETASE"/>
    <property type="match status" value="1"/>
</dbReference>
<accession>J9FPF4</accession>
<feature type="domain" description="S-adenosylmethionine synthetase N-terminal" evidence="2">
    <location>
        <begin position="1"/>
        <end position="46"/>
    </location>
</feature>
<feature type="non-terminal residue" evidence="3">
    <location>
        <position position="56"/>
    </location>
</feature>
<dbReference type="GO" id="GO:0006556">
    <property type="term" value="P:S-adenosylmethionine biosynthetic process"/>
    <property type="evidence" value="ECO:0007669"/>
    <property type="project" value="InterPro"/>
</dbReference>
<organism evidence="3">
    <name type="scientific">gut metagenome</name>
    <dbReference type="NCBI Taxonomy" id="749906"/>
    <lineage>
        <taxon>unclassified sequences</taxon>
        <taxon>metagenomes</taxon>
        <taxon>organismal metagenomes</taxon>
    </lineage>
</organism>
<proteinExistence type="predicted"/>
<protein>
    <submittedName>
        <fullName evidence="3">S-adenosylmethionine synthetase, central domain protein</fullName>
    </submittedName>
</protein>
<dbReference type="InterPro" id="IPR022628">
    <property type="entry name" value="S-AdoMet_synt_N"/>
</dbReference>
<comment type="caution">
    <text evidence="3">The sequence shown here is derived from an EMBL/GenBank/DDBJ whole genome shotgun (WGS) entry which is preliminary data.</text>
</comment>
<dbReference type="GO" id="GO:0005524">
    <property type="term" value="F:ATP binding"/>
    <property type="evidence" value="ECO:0007669"/>
    <property type="project" value="InterPro"/>
</dbReference>
<dbReference type="AlphaFoldDB" id="J9FPF4"/>
<dbReference type="GO" id="GO:0046872">
    <property type="term" value="F:metal ion binding"/>
    <property type="evidence" value="ECO:0007669"/>
    <property type="project" value="UniProtKB-KW"/>
</dbReference>
<evidence type="ECO:0000313" key="3">
    <source>
        <dbReference type="EMBL" id="EJW96353.1"/>
    </source>
</evidence>
<dbReference type="InterPro" id="IPR002133">
    <property type="entry name" value="S-AdoMet_synthetase"/>
</dbReference>
<dbReference type="GO" id="GO:0004478">
    <property type="term" value="F:methionine adenosyltransferase activity"/>
    <property type="evidence" value="ECO:0007669"/>
    <property type="project" value="InterPro"/>
</dbReference>
<dbReference type="InterPro" id="IPR022636">
    <property type="entry name" value="S-AdoMet_synthetase_sfam"/>
</dbReference>
<evidence type="ECO:0000256" key="1">
    <source>
        <dbReference type="ARBA" id="ARBA00022723"/>
    </source>
</evidence>
<keyword evidence="1" id="KW-0479">Metal-binding</keyword>
<dbReference type="SUPFAM" id="SSF55973">
    <property type="entry name" value="S-adenosylmethionine synthetase"/>
    <property type="match status" value="1"/>
</dbReference>
<dbReference type="EMBL" id="AMCI01005325">
    <property type="protein sequence ID" value="EJW96353.1"/>
    <property type="molecule type" value="Genomic_DNA"/>
</dbReference>
<reference evidence="3" key="1">
    <citation type="journal article" date="2012" name="PLoS ONE">
        <title>Gene sets for utilization of primary and secondary nutrition supplies in the distal gut of endangered iberian lynx.</title>
        <authorList>
            <person name="Alcaide M."/>
            <person name="Messina E."/>
            <person name="Richter M."/>
            <person name="Bargiela R."/>
            <person name="Peplies J."/>
            <person name="Huws S.A."/>
            <person name="Newbold C.J."/>
            <person name="Golyshin P.N."/>
            <person name="Simon M.A."/>
            <person name="Lopez G."/>
            <person name="Yakimov M.M."/>
            <person name="Ferrer M."/>
        </authorList>
    </citation>
    <scope>NUCLEOTIDE SEQUENCE</scope>
</reference>
<sequence>MGEITTNAKVDYIAIARRVISDIGYTKPEYGFDQNAKITCSLHTQSGDIAMGVNSS</sequence>
<dbReference type="Pfam" id="PF00438">
    <property type="entry name" value="S-AdoMet_synt_N"/>
    <property type="match status" value="1"/>
</dbReference>
<name>J9FPF4_9ZZZZ</name>
<dbReference type="Gene3D" id="3.30.300.10">
    <property type="match status" value="1"/>
</dbReference>